<dbReference type="Gene3D" id="3.40.50.1000">
    <property type="entry name" value="HAD superfamily/HAD-like"/>
    <property type="match status" value="1"/>
</dbReference>
<dbReference type="InterPro" id="IPR006379">
    <property type="entry name" value="HAD-SF_hydro_IIB"/>
</dbReference>
<dbReference type="EMBL" id="AP027452">
    <property type="protein sequence ID" value="BDY27393.1"/>
    <property type="molecule type" value="Genomic_DNA"/>
</dbReference>
<dbReference type="InterPro" id="IPR036412">
    <property type="entry name" value="HAD-like_sf"/>
</dbReference>
<dbReference type="NCBIfam" id="TIGR01484">
    <property type="entry name" value="HAD-SF-IIB"/>
    <property type="match status" value="1"/>
</dbReference>
<evidence type="ECO:0000313" key="8">
    <source>
        <dbReference type="Proteomes" id="UP001241092"/>
    </source>
</evidence>
<evidence type="ECO:0000256" key="2">
    <source>
        <dbReference type="ARBA" id="ARBA00005199"/>
    </source>
</evidence>
<dbReference type="NCBIfam" id="TIGR00685">
    <property type="entry name" value="T6PP"/>
    <property type="match status" value="1"/>
</dbReference>
<accession>A0AAI8TMC3</accession>
<evidence type="ECO:0000313" key="7">
    <source>
        <dbReference type="EMBL" id="BDY27393.1"/>
    </source>
</evidence>
<protein>
    <recommendedName>
        <fullName evidence="6">Trehalose 6-phosphate phosphatase</fullName>
        <ecNumber evidence="6">3.1.3.12</ecNumber>
    </recommendedName>
</protein>
<comment type="cofactor">
    <cofactor evidence="6">
        <name>Mg(2+)</name>
        <dbReference type="ChEBI" id="CHEBI:18420"/>
    </cofactor>
</comment>
<dbReference type="Proteomes" id="UP001241092">
    <property type="component" value="Chromosome"/>
</dbReference>
<dbReference type="GO" id="GO:0005992">
    <property type="term" value="P:trehalose biosynthetic process"/>
    <property type="evidence" value="ECO:0007669"/>
    <property type="project" value="InterPro"/>
</dbReference>
<evidence type="ECO:0000256" key="1">
    <source>
        <dbReference type="ARBA" id="ARBA00000500"/>
    </source>
</evidence>
<dbReference type="Gene3D" id="3.30.70.1020">
    <property type="entry name" value="Trehalose-6-phosphate phosphatase related protein, domain 2"/>
    <property type="match status" value="1"/>
</dbReference>
<dbReference type="SUPFAM" id="SSF56784">
    <property type="entry name" value="HAD-like"/>
    <property type="match status" value="1"/>
</dbReference>
<dbReference type="PANTHER" id="PTHR43768">
    <property type="entry name" value="TREHALOSE 6-PHOSPHATE PHOSPHATASE"/>
    <property type="match status" value="1"/>
</dbReference>
<sequence>MSLPAELSHVLTRAALAPRLLVTSDFDGTLSPIVNNPADARPLADAAETLVALAGLPDTAAALISGRALDVLRSLSGMPASVHLVGSHGAEFDSGFTHPIDEALLGTIARELQSIAADRPGVTVELKPASVALHVRNASAPDADAALAQARAAAQAWDAQLTEGKAVLEFAVITTDKGEAIDILRNEHDASAVVYFGDDVTDEKAFRRMRDSDVGVKVGPGETLAAYRISAPEDVAVALKYLLEQRQAR</sequence>
<dbReference type="EC" id="3.1.3.12" evidence="6"/>
<evidence type="ECO:0000256" key="4">
    <source>
        <dbReference type="ARBA" id="ARBA00022801"/>
    </source>
</evidence>
<evidence type="ECO:0000256" key="5">
    <source>
        <dbReference type="ARBA" id="ARBA00024179"/>
    </source>
</evidence>
<comment type="pathway">
    <text evidence="2 6">Glycan biosynthesis; trehalose biosynthesis.</text>
</comment>
<dbReference type="InterPro" id="IPR023214">
    <property type="entry name" value="HAD_sf"/>
</dbReference>
<comment type="catalytic activity">
    <reaction evidence="1 6">
        <text>alpha,alpha-trehalose 6-phosphate + H2O = alpha,alpha-trehalose + phosphate</text>
        <dbReference type="Rhea" id="RHEA:23420"/>
        <dbReference type="ChEBI" id="CHEBI:15377"/>
        <dbReference type="ChEBI" id="CHEBI:16551"/>
        <dbReference type="ChEBI" id="CHEBI:43474"/>
        <dbReference type="ChEBI" id="CHEBI:58429"/>
        <dbReference type="EC" id="3.1.3.12"/>
    </reaction>
</comment>
<dbReference type="PANTHER" id="PTHR43768:SF3">
    <property type="entry name" value="TREHALOSE 6-PHOSPHATE PHOSPHATASE"/>
    <property type="match status" value="1"/>
</dbReference>
<organism evidence="7 8">
    <name type="scientific">Mycolicibacterium mageritense</name>
    <name type="common">Mycobacterium mageritense</name>
    <dbReference type="NCBI Taxonomy" id="53462"/>
    <lineage>
        <taxon>Bacteria</taxon>
        <taxon>Bacillati</taxon>
        <taxon>Actinomycetota</taxon>
        <taxon>Actinomycetes</taxon>
        <taxon>Mycobacteriales</taxon>
        <taxon>Mycobacteriaceae</taxon>
        <taxon>Mycolicibacterium</taxon>
    </lineage>
</organism>
<name>A0AAI8TMC3_MYCME</name>
<dbReference type="RefSeq" id="WP_276823605.1">
    <property type="nucleotide sequence ID" value="NZ_AP027452.1"/>
</dbReference>
<evidence type="ECO:0000256" key="6">
    <source>
        <dbReference type="RuleBase" id="RU361117"/>
    </source>
</evidence>
<dbReference type="InterPro" id="IPR003337">
    <property type="entry name" value="Trehalose_PPase"/>
</dbReference>
<evidence type="ECO:0000256" key="3">
    <source>
        <dbReference type="ARBA" id="ARBA00008770"/>
    </source>
</evidence>
<dbReference type="InterPro" id="IPR044651">
    <property type="entry name" value="OTSB-like"/>
</dbReference>
<proteinExistence type="inferred from homology"/>
<dbReference type="GO" id="GO:0004805">
    <property type="term" value="F:trehalose-phosphatase activity"/>
    <property type="evidence" value="ECO:0007669"/>
    <property type="project" value="UniProtKB-EC"/>
</dbReference>
<dbReference type="AlphaFoldDB" id="A0AAI8TMC3"/>
<reference evidence="7" key="1">
    <citation type="submission" date="2023-03" db="EMBL/GenBank/DDBJ databases">
        <title>Draft genome sequence of a Mycolicibacterium mageritense strain H4_3_1 isolated from a hybrid biological-inorganic system reactor.</title>
        <authorList>
            <person name="Feng X."/>
            <person name="Kazama D."/>
            <person name="Sato K."/>
            <person name="Kobayashi H."/>
        </authorList>
    </citation>
    <scope>NUCLEOTIDE SEQUENCE</scope>
    <source>
        <strain evidence="7">H4_3_1</strain>
    </source>
</reference>
<dbReference type="Pfam" id="PF02358">
    <property type="entry name" value="Trehalose_PPase"/>
    <property type="match status" value="1"/>
</dbReference>
<keyword evidence="6" id="KW-0460">Magnesium</keyword>
<comment type="function">
    <text evidence="5 6">Removes the phosphate from trehalose 6-phosphate to produce free trehalose.</text>
</comment>
<keyword evidence="6" id="KW-0479">Metal-binding</keyword>
<comment type="similarity">
    <text evidence="3 6">Belongs to the trehalose phosphatase family.</text>
</comment>
<keyword evidence="4 6" id="KW-0378">Hydrolase</keyword>
<gene>
    <name evidence="7" type="primary">otsB</name>
    <name evidence="7" type="ORF">hbim_01316</name>
</gene>
<dbReference type="GO" id="GO:0046872">
    <property type="term" value="F:metal ion binding"/>
    <property type="evidence" value="ECO:0007669"/>
    <property type="project" value="UniProtKB-KW"/>
</dbReference>